<dbReference type="PROSITE" id="PS51352">
    <property type="entry name" value="THIOREDOXIN_2"/>
    <property type="match status" value="1"/>
</dbReference>
<dbReference type="Pfam" id="PF00578">
    <property type="entry name" value="AhpC-TSA"/>
    <property type="match status" value="1"/>
</dbReference>
<keyword evidence="1" id="KW-0732">Signal</keyword>
<evidence type="ECO:0000256" key="1">
    <source>
        <dbReference type="SAM" id="SignalP"/>
    </source>
</evidence>
<evidence type="ECO:0000259" key="2">
    <source>
        <dbReference type="PROSITE" id="PS51352"/>
    </source>
</evidence>
<evidence type="ECO:0000313" key="3">
    <source>
        <dbReference type="EMBL" id="TKT91669.1"/>
    </source>
</evidence>
<reference evidence="3 4" key="1">
    <citation type="submission" date="2019-05" db="EMBL/GenBank/DDBJ databases">
        <title>Dyadobacter AR-3-8 sp. nov., isolated from arctic soil.</title>
        <authorList>
            <person name="Chaudhary D.K."/>
        </authorList>
    </citation>
    <scope>NUCLEOTIDE SEQUENCE [LARGE SCALE GENOMIC DNA]</scope>
    <source>
        <strain evidence="3 4">AR-3-8</strain>
    </source>
</reference>
<dbReference type="Proteomes" id="UP000304900">
    <property type="component" value="Unassembled WGS sequence"/>
</dbReference>
<dbReference type="CDD" id="cd02969">
    <property type="entry name" value="PRX_like1"/>
    <property type="match status" value="1"/>
</dbReference>
<dbReference type="Gene3D" id="3.40.30.10">
    <property type="entry name" value="Glutaredoxin"/>
    <property type="match status" value="1"/>
</dbReference>
<organism evidence="3 4">
    <name type="scientific">Dyadobacter frigoris</name>
    <dbReference type="NCBI Taxonomy" id="2576211"/>
    <lineage>
        <taxon>Bacteria</taxon>
        <taxon>Pseudomonadati</taxon>
        <taxon>Bacteroidota</taxon>
        <taxon>Cytophagia</taxon>
        <taxon>Cytophagales</taxon>
        <taxon>Spirosomataceae</taxon>
        <taxon>Dyadobacter</taxon>
    </lineage>
</organism>
<dbReference type="InterPro" id="IPR000866">
    <property type="entry name" value="AhpC/TSA"/>
</dbReference>
<dbReference type="InterPro" id="IPR036249">
    <property type="entry name" value="Thioredoxin-like_sf"/>
</dbReference>
<proteinExistence type="predicted"/>
<dbReference type="AlphaFoldDB" id="A0A4U6D2Z2"/>
<feature type="domain" description="Thioredoxin" evidence="2">
    <location>
        <begin position="32"/>
        <end position="189"/>
    </location>
</feature>
<dbReference type="OrthoDB" id="9809746at2"/>
<evidence type="ECO:0000313" key="4">
    <source>
        <dbReference type="Proteomes" id="UP000304900"/>
    </source>
</evidence>
<dbReference type="GO" id="GO:0016491">
    <property type="term" value="F:oxidoreductase activity"/>
    <property type="evidence" value="ECO:0007669"/>
    <property type="project" value="InterPro"/>
</dbReference>
<feature type="signal peptide" evidence="1">
    <location>
        <begin position="1"/>
        <end position="27"/>
    </location>
</feature>
<sequence>MITKFKKMKRFLWISLITLISLTPAFSQTGGYQVGDAVAAFKLKNIDGRIVSLADYNSAKGIIVIFTSNHCPFAKAYEDRIIALNNKYSSRSFPVIAINPSDPGTHMDDSFEKMKERASSKGYTYPYLQDDAQTTARSFGVARTPQAFVLTRTNGKFTVAYIGMIDDNPQDPAGANKFYVDEAVTNLLEGKPVVTLSTKPVGCAIKWKN</sequence>
<feature type="chain" id="PRO_5020607229" evidence="1">
    <location>
        <begin position="28"/>
        <end position="209"/>
    </location>
</feature>
<dbReference type="GO" id="GO:0016209">
    <property type="term" value="F:antioxidant activity"/>
    <property type="evidence" value="ECO:0007669"/>
    <property type="project" value="InterPro"/>
</dbReference>
<dbReference type="SUPFAM" id="SSF52833">
    <property type="entry name" value="Thioredoxin-like"/>
    <property type="match status" value="1"/>
</dbReference>
<dbReference type="EMBL" id="SZVO01000006">
    <property type="protein sequence ID" value="TKT91669.1"/>
    <property type="molecule type" value="Genomic_DNA"/>
</dbReference>
<dbReference type="PANTHER" id="PTHR43640:SF1">
    <property type="entry name" value="THIOREDOXIN-DEPENDENT PEROXIREDOXIN"/>
    <property type="match status" value="1"/>
</dbReference>
<keyword evidence="4" id="KW-1185">Reference proteome</keyword>
<gene>
    <name evidence="3" type="ORF">FDK13_15005</name>
</gene>
<name>A0A4U6D2Z2_9BACT</name>
<dbReference type="InterPro" id="IPR013766">
    <property type="entry name" value="Thioredoxin_domain"/>
</dbReference>
<dbReference type="PANTHER" id="PTHR43640">
    <property type="entry name" value="OS07G0260300 PROTEIN"/>
    <property type="match status" value="1"/>
</dbReference>
<dbReference type="InterPro" id="IPR047262">
    <property type="entry name" value="PRX-like1"/>
</dbReference>
<accession>A0A4U6D2Z2</accession>
<protein>
    <submittedName>
        <fullName evidence="3">Thioredoxin family protein</fullName>
    </submittedName>
</protein>
<comment type="caution">
    <text evidence="3">The sequence shown here is derived from an EMBL/GenBank/DDBJ whole genome shotgun (WGS) entry which is preliminary data.</text>
</comment>